<organism evidence="3">
    <name type="scientific">Sulfurihydrogenibium azorense</name>
    <dbReference type="NCBI Taxonomy" id="309806"/>
    <lineage>
        <taxon>Bacteria</taxon>
        <taxon>Pseudomonadati</taxon>
        <taxon>Aquificota</taxon>
        <taxon>Aquificia</taxon>
        <taxon>Aquificales</taxon>
        <taxon>Hydrogenothermaceae</taxon>
        <taxon>Sulfurihydrogenibium</taxon>
    </lineage>
</organism>
<keyword evidence="1" id="KW-0812">Transmembrane</keyword>
<sequence>MNSLFLYTFYVVFASFLAIFVFYKYFRFIFWKKTEGQILERNIERVKEIVRYETYKPVIKYKYFVNGKEYVSDRIFITPFETDKNTANKIVEEFKSDKVTVYYNPFNPAESVLKKSVHAGLIVMVIALLGIMLPFLYMAFVEIHGFGYSADHLSQKIKNILHSLFDK</sequence>
<evidence type="ECO:0000256" key="1">
    <source>
        <dbReference type="SAM" id="Phobius"/>
    </source>
</evidence>
<reference evidence="3" key="1">
    <citation type="journal article" date="2020" name="mSystems">
        <title>Genome- and Community-Level Interaction Insights into Carbon Utilization and Element Cycling Functions of Hydrothermarchaeota in Hydrothermal Sediment.</title>
        <authorList>
            <person name="Zhou Z."/>
            <person name="Liu Y."/>
            <person name="Xu W."/>
            <person name="Pan J."/>
            <person name="Luo Z.H."/>
            <person name="Li M."/>
        </authorList>
    </citation>
    <scope>NUCLEOTIDE SEQUENCE [LARGE SCALE GENOMIC DNA]</scope>
    <source>
        <strain evidence="3">SpSt-1257</strain>
    </source>
</reference>
<name>A0A832DEB2_9AQUI</name>
<evidence type="ECO:0000259" key="2">
    <source>
        <dbReference type="Pfam" id="PF12158"/>
    </source>
</evidence>
<gene>
    <name evidence="3" type="ORF">ENO34_02525</name>
</gene>
<proteinExistence type="predicted"/>
<dbReference type="AlphaFoldDB" id="A0A832DEB2"/>
<feature type="transmembrane region" description="Helical" evidence="1">
    <location>
        <begin position="6"/>
        <end position="26"/>
    </location>
</feature>
<accession>A0A832DEB2</accession>
<feature type="domain" description="DUF3592" evidence="2">
    <location>
        <begin position="34"/>
        <end position="116"/>
    </location>
</feature>
<keyword evidence="1" id="KW-0472">Membrane</keyword>
<comment type="caution">
    <text evidence="3">The sequence shown here is derived from an EMBL/GenBank/DDBJ whole genome shotgun (WGS) entry which is preliminary data.</text>
</comment>
<dbReference type="Pfam" id="PF12158">
    <property type="entry name" value="DUF3592"/>
    <property type="match status" value="1"/>
</dbReference>
<dbReference type="InterPro" id="IPR021994">
    <property type="entry name" value="DUF3592"/>
</dbReference>
<feature type="transmembrane region" description="Helical" evidence="1">
    <location>
        <begin position="119"/>
        <end position="140"/>
    </location>
</feature>
<dbReference type="Proteomes" id="UP000885621">
    <property type="component" value="Unassembled WGS sequence"/>
</dbReference>
<dbReference type="EMBL" id="DSFC01000145">
    <property type="protein sequence ID" value="HEV09257.1"/>
    <property type="molecule type" value="Genomic_DNA"/>
</dbReference>
<keyword evidence="1" id="KW-1133">Transmembrane helix</keyword>
<protein>
    <submittedName>
        <fullName evidence="3">DUF3592 domain-containing protein</fullName>
    </submittedName>
</protein>
<evidence type="ECO:0000313" key="3">
    <source>
        <dbReference type="EMBL" id="HEV09257.1"/>
    </source>
</evidence>